<keyword evidence="1" id="KW-0472">Membrane</keyword>
<name>A0ABW8VJQ5_9BACI</name>
<comment type="caution">
    <text evidence="2">The sequence shown here is derived from an EMBL/GenBank/DDBJ whole genome shotgun (WGS) entry which is preliminary data.</text>
</comment>
<feature type="transmembrane region" description="Helical" evidence="1">
    <location>
        <begin position="21"/>
        <end position="40"/>
    </location>
</feature>
<feature type="transmembrane region" description="Helical" evidence="1">
    <location>
        <begin position="152"/>
        <end position="172"/>
    </location>
</feature>
<evidence type="ECO:0000313" key="3">
    <source>
        <dbReference type="Proteomes" id="UP001628668"/>
    </source>
</evidence>
<reference evidence="2 3" key="1">
    <citation type="submission" date="2024-12" db="EMBL/GenBank/DDBJ databases">
        <authorList>
            <person name="Li X."/>
            <person name="Zhang D."/>
        </authorList>
    </citation>
    <scope>NUCLEOTIDE SEQUENCE [LARGE SCALE GENOMIC DNA]</scope>
    <source>
        <strain evidence="2 3">JCM19602</strain>
    </source>
</reference>
<keyword evidence="1" id="KW-1133">Transmembrane helix</keyword>
<dbReference type="EMBL" id="JBJOSA010000002">
    <property type="protein sequence ID" value="MFL8935626.1"/>
    <property type="molecule type" value="Genomic_DNA"/>
</dbReference>
<evidence type="ECO:0000256" key="1">
    <source>
        <dbReference type="SAM" id="Phobius"/>
    </source>
</evidence>
<organism evidence="2 3">
    <name type="scientific">Rossellomorea oryzaecorticis</name>
    <dbReference type="NCBI Taxonomy" id="1396505"/>
    <lineage>
        <taxon>Bacteria</taxon>
        <taxon>Bacillati</taxon>
        <taxon>Bacillota</taxon>
        <taxon>Bacilli</taxon>
        <taxon>Bacillales</taxon>
        <taxon>Bacillaceae</taxon>
        <taxon>Rossellomorea</taxon>
    </lineage>
</organism>
<feature type="transmembrane region" description="Helical" evidence="1">
    <location>
        <begin position="192"/>
        <end position="212"/>
    </location>
</feature>
<gene>
    <name evidence="2" type="ORF">ACKA06_02395</name>
</gene>
<evidence type="ECO:0000313" key="2">
    <source>
        <dbReference type="EMBL" id="MFL8935626.1"/>
    </source>
</evidence>
<dbReference type="Proteomes" id="UP001628668">
    <property type="component" value="Unassembled WGS sequence"/>
</dbReference>
<keyword evidence="3" id="KW-1185">Reference proteome</keyword>
<feature type="transmembrane region" description="Helical" evidence="1">
    <location>
        <begin position="80"/>
        <end position="107"/>
    </location>
</feature>
<accession>A0ABW8VJQ5</accession>
<feature type="transmembrane region" description="Helical" evidence="1">
    <location>
        <begin position="283"/>
        <end position="301"/>
    </location>
</feature>
<feature type="transmembrane region" description="Helical" evidence="1">
    <location>
        <begin position="46"/>
        <end position="68"/>
    </location>
</feature>
<feature type="transmembrane region" description="Helical" evidence="1">
    <location>
        <begin position="127"/>
        <end position="145"/>
    </location>
</feature>
<sequence length="423" mass="48128">METKIENSFLTVREQQLLLKIGLLFGVDLLFVMLSATLLIEQEGILTRYVPFMSVVFLFLYPAMIIWVKKKGIHSLILYSVLLFSGAAGFYLFNITLWMTAVILLFLHWRIGSYFQSEDDQIDVSSPIILGFLCLSAFSLIIGNARDLGNGMIILTLILLMFSLVSTVTSFQRMLIGGTGEGSSNKRNLMKPFAVLLVVLAAGGVLSVFSSYARMGFYWILNKVFWLFSFLVNPLFALLVKVRDWIMSKISRDTLSGFGLKLPEEKLDEAQQAAFYDGMSYPWLNEILIAVFILGVIIYFIKKKKIAYEIETGGQMSPLMSKFKKRELKQKEISGAIHYSAAGNAIRQAVKELEKEAAAKKIGRKPNENIRAWFFRMGLNEDEAFFKLYETVRYGTKIPDEKEVSSFVKRTKEHMTALNDRDR</sequence>
<evidence type="ECO:0008006" key="4">
    <source>
        <dbReference type="Google" id="ProtNLM"/>
    </source>
</evidence>
<feature type="transmembrane region" description="Helical" evidence="1">
    <location>
        <begin position="224"/>
        <end position="242"/>
    </location>
</feature>
<protein>
    <recommendedName>
        <fullName evidence="4">DUF4129 domain-containing protein</fullName>
    </recommendedName>
</protein>
<keyword evidence="1" id="KW-0812">Transmembrane</keyword>
<proteinExistence type="predicted"/>
<dbReference type="RefSeq" id="WP_411158975.1">
    <property type="nucleotide sequence ID" value="NZ_JBJOSA010000002.1"/>
</dbReference>